<gene>
    <name evidence="1" type="ORF">CCAL12919_08545</name>
    <name evidence="2" type="ORF">CCAL9337_07065</name>
</gene>
<protein>
    <submittedName>
        <fullName evidence="2">PaaI family thioesterase</fullName>
    </submittedName>
</protein>
<dbReference type="Proteomes" id="UP000650616">
    <property type="component" value="Unassembled WGS sequence"/>
</dbReference>
<comment type="caution">
    <text evidence="2">The sequence shown here is derived from an EMBL/GenBank/DDBJ whole genome shotgun (WGS) entry which is preliminary data.</text>
</comment>
<dbReference type="Proteomes" id="UP001318760">
    <property type="component" value="Unassembled WGS sequence"/>
</dbReference>
<accession>A0AAW3ZVR5</accession>
<evidence type="ECO:0000313" key="2">
    <source>
        <dbReference type="EMBL" id="MBE3608483.1"/>
    </source>
</evidence>
<dbReference type="Gene3D" id="3.10.129.10">
    <property type="entry name" value="Hotdog Thioesterase"/>
    <property type="match status" value="1"/>
</dbReference>
<proteinExistence type="predicted"/>
<name>A0AAW3ZVR5_9BACT</name>
<keyword evidence="3" id="KW-1185">Reference proteome</keyword>
<reference evidence="1 4" key="2">
    <citation type="submission" date="2020-10" db="EMBL/GenBank/DDBJ databases">
        <title>Campylobacter californiensis sp. nov. isolated from cattle and feral swine in California.</title>
        <authorList>
            <person name="Miller W.G."/>
        </authorList>
    </citation>
    <scope>NUCLEOTIDE SEQUENCE [LARGE SCALE GENOMIC DNA]</scope>
    <source>
        <strain evidence="1 4">RM12919</strain>
    </source>
</reference>
<dbReference type="EMBL" id="LIWG01000008">
    <property type="protein sequence ID" value="MBE3608483.1"/>
    <property type="molecule type" value="Genomic_DNA"/>
</dbReference>
<organism evidence="2 3">
    <name type="scientific">Campylobacter californiensis</name>
    <dbReference type="NCBI Taxonomy" id="1032243"/>
    <lineage>
        <taxon>Bacteria</taxon>
        <taxon>Pseudomonadati</taxon>
        <taxon>Campylobacterota</taxon>
        <taxon>Epsilonproteobacteria</taxon>
        <taxon>Campylobacterales</taxon>
        <taxon>Campylobacteraceae</taxon>
        <taxon>Campylobacter</taxon>
    </lineage>
</organism>
<dbReference type="EMBL" id="JADBHS010000020">
    <property type="protein sequence ID" value="MBE2987161.1"/>
    <property type="molecule type" value="Genomic_DNA"/>
</dbReference>
<dbReference type="InterPro" id="IPR029069">
    <property type="entry name" value="HotDog_dom_sf"/>
</dbReference>
<dbReference type="AlphaFoldDB" id="A0AAW3ZVR5"/>
<evidence type="ECO:0000313" key="3">
    <source>
        <dbReference type="Proteomes" id="UP000650616"/>
    </source>
</evidence>
<evidence type="ECO:0000313" key="4">
    <source>
        <dbReference type="Proteomes" id="UP001318760"/>
    </source>
</evidence>
<dbReference type="SUPFAM" id="SSF54637">
    <property type="entry name" value="Thioesterase/thiol ester dehydrase-isomerase"/>
    <property type="match status" value="1"/>
</dbReference>
<evidence type="ECO:0000313" key="1">
    <source>
        <dbReference type="EMBL" id="MBE2987161.1"/>
    </source>
</evidence>
<reference evidence="2 3" key="1">
    <citation type="submission" date="2015-08" db="EMBL/GenBank/DDBJ databases">
        <title>Comparative genomics of the Campylobacter concisus group.</title>
        <authorList>
            <person name="Yee E."/>
            <person name="Chapman M.H."/>
            <person name="Huynh S."/>
            <person name="Bono J.L."/>
            <person name="On S.L."/>
            <person name="St Leger J."/>
            <person name="Foster G."/>
            <person name="Parker C.T."/>
            <person name="Miller W.G."/>
        </authorList>
    </citation>
    <scope>NUCLEOTIDE SEQUENCE [LARGE SCALE GENOMIC DNA]</scope>
    <source>
        <strain evidence="2 3">RM9337</strain>
    </source>
</reference>
<sequence>MAENSIYEEVGDSQIVLPEDENPFRNEIKTSPNIKLSLTGVTTFLEKNHAKTKFFTTNEMVADGSDLIHSGFIFSAANYAALVAINEEFCVTINARINFYGPIKLGEIVEFDARAYFDESRKREVRVIGKLHDMKVFEGTFQLVALEEHIFLAQQKNIQREGAIRRAKERQDKAN</sequence>
<dbReference type="RefSeq" id="WP_169936536.1">
    <property type="nucleotide sequence ID" value="NZ_CP012545.1"/>
</dbReference>